<dbReference type="Gene3D" id="2.130.10.10">
    <property type="entry name" value="YVTN repeat-like/Quinoprotein amine dehydrogenase"/>
    <property type="match status" value="2"/>
</dbReference>
<dbReference type="CDD" id="cd00200">
    <property type="entry name" value="WD40"/>
    <property type="match status" value="1"/>
</dbReference>
<dbReference type="SMART" id="SM00320">
    <property type="entry name" value="WD40"/>
    <property type="match status" value="6"/>
</dbReference>
<keyword evidence="3 8" id="KW-0853">WD repeat</keyword>
<evidence type="ECO:0000256" key="3">
    <source>
        <dbReference type="ARBA" id="ARBA00022574"/>
    </source>
</evidence>
<feature type="compositionally biased region" description="Low complexity" evidence="9">
    <location>
        <begin position="254"/>
        <end position="263"/>
    </location>
</feature>
<dbReference type="SUPFAM" id="SSF50978">
    <property type="entry name" value="WD40 repeat-like"/>
    <property type="match status" value="1"/>
</dbReference>
<accession>A0A7S4BAU5</accession>
<protein>
    <recommendedName>
        <fullName evidence="10">TFIID subunit TAF5 NTD2 domain-containing protein</fullName>
    </recommendedName>
</protein>
<keyword evidence="5" id="KW-0805">Transcription regulation</keyword>
<dbReference type="Pfam" id="PF04494">
    <property type="entry name" value="TFIID_NTD2"/>
    <property type="match status" value="1"/>
</dbReference>
<dbReference type="PRINTS" id="PR00320">
    <property type="entry name" value="GPROTEINBRPT"/>
</dbReference>
<dbReference type="InterPro" id="IPR037264">
    <property type="entry name" value="TFIID_NTD2_sf"/>
</dbReference>
<feature type="compositionally biased region" description="Basic and acidic residues" evidence="9">
    <location>
        <begin position="264"/>
        <end position="273"/>
    </location>
</feature>
<evidence type="ECO:0000256" key="6">
    <source>
        <dbReference type="ARBA" id="ARBA00023163"/>
    </source>
</evidence>
<keyword evidence="4" id="KW-0677">Repeat</keyword>
<evidence type="ECO:0000256" key="9">
    <source>
        <dbReference type="SAM" id="MobiDB-lite"/>
    </source>
</evidence>
<dbReference type="InterPro" id="IPR036322">
    <property type="entry name" value="WD40_repeat_dom_sf"/>
</dbReference>
<reference evidence="11" key="1">
    <citation type="submission" date="2021-01" db="EMBL/GenBank/DDBJ databases">
        <authorList>
            <person name="Corre E."/>
            <person name="Pelletier E."/>
            <person name="Niang G."/>
            <person name="Scheremetjew M."/>
            <person name="Finn R."/>
            <person name="Kale V."/>
            <person name="Holt S."/>
            <person name="Cochrane G."/>
            <person name="Meng A."/>
            <person name="Brown T."/>
            <person name="Cohen L."/>
        </authorList>
    </citation>
    <scope>NUCLEOTIDE SEQUENCE</scope>
    <source>
        <strain evidence="11">CCMP645</strain>
    </source>
</reference>
<dbReference type="CDD" id="cd08044">
    <property type="entry name" value="TAF5_NTD2"/>
    <property type="match status" value="1"/>
</dbReference>
<dbReference type="InterPro" id="IPR015943">
    <property type="entry name" value="WD40/YVTN_repeat-like_dom_sf"/>
</dbReference>
<dbReference type="InterPro" id="IPR007582">
    <property type="entry name" value="TFIID_NTD2"/>
</dbReference>
<dbReference type="PROSITE" id="PS50896">
    <property type="entry name" value="LISH"/>
    <property type="match status" value="1"/>
</dbReference>
<dbReference type="GO" id="GO:0006367">
    <property type="term" value="P:transcription initiation at RNA polymerase II promoter"/>
    <property type="evidence" value="ECO:0007669"/>
    <property type="project" value="TreeGrafter"/>
</dbReference>
<feature type="domain" description="TFIID subunit TAF5 NTD2" evidence="10">
    <location>
        <begin position="60"/>
        <end position="182"/>
    </location>
</feature>
<evidence type="ECO:0000256" key="5">
    <source>
        <dbReference type="ARBA" id="ARBA00023015"/>
    </source>
</evidence>
<dbReference type="GO" id="GO:0016251">
    <property type="term" value="F:RNA polymerase II general transcription initiation factor activity"/>
    <property type="evidence" value="ECO:0007669"/>
    <property type="project" value="TreeGrafter"/>
</dbReference>
<feature type="repeat" description="WD" evidence="8">
    <location>
        <begin position="535"/>
        <end position="576"/>
    </location>
</feature>
<evidence type="ECO:0000256" key="1">
    <source>
        <dbReference type="ARBA" id="ARBA00004123"/>
    </source>
</evidence>
<feature type="repeat" description="WD" evidence="8">
    <location>
        <begin position="493"/>
        <end position="534"/>
    </location>
</feature>
<dbReference type="SUPFAM" id="SSF160897">
    <property type="entry name" value="Taf5 N-terminal domain-like"/>
    <property type="match status" value="1"/>
</dbReference>
<feature type="repeat" description="WD" evidence="8">
    <location>
        <begin position="621"/>
        <end position="662"/>
    </location>
</feature>
<organism evidence="11">
    <name type="scientific">Chrysotila carterae</name>
    <name type="common">Marine alga</name>
    <name type="synonym">Syracosphaera carterae</name>
    <dbReference type="NCBI Taxonomy" id="13221"/>
    <lineage>
        <taxon>Eukaryota</taxon>
        <taxon>Haptista</taxon>
        <taxon>Haptophyta</taxon>
        <taxon>Prymnesiophyceae</taxon>
        <taxon>Isochrysidales</taxon>
        <taxon>Isochrysidaceae</taxon>
        <taxon>Chrysotila</taxon>
    </lineage>
</organism>
<feature type="repeat" description="WD" evidence="8">
    <location>
        <begin position="579"/>
        <end position="620"/>
    </location>
</feature>
<name>A0A7S4BAU5_CHRCT</name>
<gene>
    <name evidence="11" type="ORF">PCAR00345_LOCUS12662</name>
</gene>
<dbReference type="PROSITE" id="PS50294">
    <property type="entry name" value="WD_REPEATS_REGION"/>
    <property type="match status" value="5"/>
</dbReference>
<proteinExistence type="inferred from homology"/>
<dbReference type="EMBL" id="HBIZ01020126">
    <property type="protein sequence ID" value="CAE0760056.1"/>
    <property type="molecule type" value="Transcribed_RNA"/>
</dbReference>
<dbReference type="Gene3D" id="1.25.40.500">
    <property type="entry name" value="TFIID subunit TAF5, NTD2 domain"/>
    <property type="match status" value="1"/>
</dbReference>
<dbReference type="InterPro" id="IPR006594">
    <property type="entry name" value="LisH"/>
</dbReference>
<comment type="subcellular location">
    <subcellularLocation>
        <location evidence="1">Nucleus</location>
    </subcellularLocation>
</comment>
<dbReference type="InterPro" id="IPR020472">
    <property type="entry name" value="WD40_PAC1"/>
</dbReference>
<dbReference type="PANTHER" id="PTHR19879:SF1">
    <property type="entry name" value="CANNONBALL-RELATED"/>
    <property type="match status" value="1"/>
</dbReference>
<evidence type="ECO:0000259" key="10">
    <source>
        <dbReference type="Pfam" id="PF04494"/>
    </source>
</evidence>
<evidence type="ECO:0000256" key="8">
    <source>
        <dbReference type="PROSITE-ProRule" id="PRU00221"/>
    </source>
</evidence>
<keyword evidence="7" id="KW-0539">Nucleus</keyword>
<feature type="repeat" description="WD" evidence="8">
    <location>
        <begin position="451"/>
        <end position="492"/>
    </location>
</feature>
<dbReference type="PROSITE" id="PS00678">
    <property type="entry name" value="WD_REPEATS_1"/>
    <property type="match status" value="2"/>
</dbReference>
<dbReference type="PROSITE" id="PS50082">
    <property type="entry name" value="WD_REPEATS_2"/>
    <property type="match status" value="5"/>
</dbReference>
<feature type="compositionally biased region" description="Basic and acidic residues" evidence="9">
    <location>
        <begin position="280"/>
        <end position="298"/>
    </location>
</feature>
<evidence type="ECO:0000313" key="11">
    <source>
        <dbReference type="EMBL" id="CAE0760056.1"/>
    </source>
</evidence>
<dbReference type="Pfam" id="PF00400">
    <property type="entry name" value="WD40"/>
    <property type="match status" value="5"/>
</dbReference>
<dbReference type="GO" id="GO:0005669">
    <property type="term" value="C:transcription factor TFIID complex"/>
    <property type="evidence" value="ECO:0007669"/>
    <property type="project" value="TreeGrafter"/>
</dbReference>
<keyword evidence="6" id="KW-0804">Transcription</keyword>
<feature type="compositionally biased region" description="Low complexity" evidence="9">
    <location>
        <begin position="406"/>
        <end position="419"/>
    </location>
</feature>
<feature type="region of interest" description="Disordered" evidence="9">
    <location>
        <begin position="392"/>
        <end position="420"/>
    </location>
</feature>
<comment type="similarity">
    <text evidence="2">Belongs to the WD repeat TAF5 family.</text>
</comment>
<feature type="region of interest" description="Disordered" evidence="9">
    <location>
        <begin position="254"/>
        <end position="305"/>
    </location>
</feature>
<evidence type="ECO:0000256" key="7">
    <source>
        <dbReference type="ARBA" id="ARBA00023242"/>
    </source>
</evidence>
<evidence type="ECO:0000256" key="4">
    <source>
        <dbReference type="ARBA" id="ARBA00022737"/>
    </source>
</evidence>
<dbReference type="AlphaFoldDB" id="A0A7S4BAU5"/>
<dbReference type="InterPro" id="IPR019775">
    <property type="entry name" value="WD40_repeat_CS"/>
</dbReference>
<dbReference type="PANTHER" id="PTHR19879">
    <property type="entry name" value="TRANSCRIPTION INITIATION FACTOR TFIID"/>
    <property type="match status" value="1"/>
</dbReference>
<evidence type="ECO:0000256" key="2">
    <source>
        <dbReference type="ARBA" id="ARBA00009435"/>
    </source>
</evidence>
<sequence length="714" mass="76967">MLSTLDALVLLHLKEQGYEAAAEAMQKALGNQVDTAAASGDSSRPSLLRYLTRRGGERRGHDYAIISEWARGTLAEYKVELCRVLYPLFAFCYLDIVASGERDCAASFFETFHGDHSLVHREELNQLRQVTAPEQERQNEYVTRLRSRRYEVEMSAFSRTLLLHFMHEHDLLLLLDTVNRHLKIKLPTLQPDPVAAEAEDSTPFGLSAPRSAANVLWDQLDESEVSAHNSAAVGWGPLAAVLGKHKTLASALGGRAAAGGDASARGKDVSVAERKRRRGDTRADSSRTDARPDGRGEAEAEAEELPFAQAELVTESRVPLPPLNDKVEKEFAKDAVKRVAMTRAEPTALLLSVLDAKHTLCAISFSNDSATAACGCADAAIRLCLLKSQQNTRQKPKPHAADDAKPNAANNSANSSATDGVASDANVWATSANLNGSSAEDRSGGPEVITFRGHSGPVYGCSFSRDDNFLVSCSQDGTARLWGLTQRACLVRYDAHATPVWSVAFSPIGTFFATCGHDRSLRLWSANKTQPIRMMLGHHADVRCAAFHPNASLVASGSDDASVRVWDVQNAECVRLLCRKGHGGGVCCIAFSHGGAFLCSGGEDCAVLLWKLKEGRLLSRLATHSRPVWCVGFSMEDACLVSAGADCALAVWDVRAAAEADADADEAPGHADPDTKFLVSKLYTKFTPLLAAKFSRTNLIVAAGPFTQAASKPR</sequence>
<dbReference type="InterPro" id="IPR001680">
    <property type="entry name" value="WD40_rpt"/>
</dbReference>